<evidence type="ECO:0000313" key="3">
    <source>
        <dbReference type="Proteomes" id="UP001172155"/>
    </source>
</evidence>
<comment type="caution">
    <text evidence="2">The sequence shown here is derived from an EMBL/GenBank/DDBJ whole genome shotgun (WGS) entry which is preliminary data.</text>
</comment>
<accession>A0AA40F7T3</accession>
<keyword evidence="3" id="KW-1185">Reference proteome</keyword>
<feature type="compositionally biased region" description="Polar residues" evidence="1">
    <location>
        <begin position="16"/>
        <end position="34"/>
    </location>
</feature>
<reference evidence="2" key="1">
    <citation type="submission" date="2023-06" db="EMBL/GenBank/DDBJ databases">
        <title>Genome-scale phylogeny and comparative genomics of the fungal order Sordariales.</title>
        <authorList>
            <consortium name="Lawrence Berkeley National Laboratory"/>
            <person name="Hensen N."/>
            <person name="Bonometti L."/>
            <person name="Westerberg I."/>
            <person name="Brannstrom I.O."/>
            <person name="Guillou S."/>
            <person name="Cros-Aarteil S."/>
            <person name="Calhoun S."/>
            <person name="Haridas S."/>
            <person name="Kuo A."/>
            <person name="Mondo S."/>
            <person name="Pangilinan J."/>
            <person name="Riley R."/>
            <person name="LaButti K."/>
            <person name="Andreopoulos B."/>
            <person name="Lipzen A."/>
            <person name="Chen C."/>
            <person name="Yanf M."/>
            <person name="Daum C."/>
            <person name="Ng V."/>
            <person name="Clum A."/>
            <person name="Steindorff A."/>
            <person name="Ohm R."/>
            <person name="Martin F."/>
            <person name="Silar P."/>
            <person name="Natvig D."/>
            <person name="Lalanne C."/>
            <person name="Gautier V."/>
            <person name="Ament-velasquez S.L."/>
            <person name="Kruys A."/>
            <person name="Hutchinson M.I."/>
            <person name="Powell A.J."/>
            <person name="Barry K."/>
            <person name="Miller A.N."/>
            <person name="Grigoriev I.V."/>
            <person name="Debuchy R."/>
            <person name="Gladieux P."/>
            <person name="Thoren M.H."/>
            <person name="Johannesson H."/>
        </authorList>
    </citation>
    <scope>NUCLEOTIDE SEQUENCE</scope>
    <source>
        <strain evidence="2">SMH3187-1</strain>
    </source>
</reference>
<organism evidence="2 3">
    <name type="scientific">Schizothecium vesticola</name>
    <dbReference type="NCBI Taxonomy" id="314040"/>
    <lineage>
        <taxon>Eukaryota</taxon>
        <taxon>Fungi</taxon>
        <taxon>Dikarya</taxon>
        <taxon>Ascomycota</taxon>
        <taxon>Pezizomycotina</taxon>
        <taxon>Sordariomycetes</taxon>
        <taxon>Sordariomycetidae</taxon>
        <taxon>Sordariales</taxon>
        <taxon>Schizotheciaceae</taxon>
        <taxon>Schizothecium</taxon>
    </lineage>
</organism>
<dbReference type="EMBL" id="JAUKUD010000001">
    <property type="protein sequence ID" value="KAK0752780.1"/>
    <property type="molecule type" value="Genomic_DNA"/>
</dbReference>
<evidence type="ECO:0000256" key="1">
    <source>
        <dbReference type="SAM" id="MobiDB-lite"/>
    </source>
</evidence>
<proteinExistence type="predicted"/>
<dbReference type="Proteomes" id="UP001172155">
    <property type="component" value="Unassembled WGS sequence"/>
</dbReference>
<feature type="compositionally biased region" description="Basic residues" evidence="1">
    <location>
        <begin position="1"/>
        <end position="10"/>
    </location>
</feature>
<feature type="region of interest" description="Disordered" evidence="1">
    <location>
        <begin position="1"/>
        <end position="47"/>
    </location>
</feature>
<protein>
    <submittedName>
        <fullName evidence="2">Uncharacterized protein</fullName>
    </submittedName>
</protein>
<sequence length="65" mass="6897">MAMQKRHIHARPPIDSVQQFQLAKNTPSEPTLASHSGDGAVVLQSSPAMPPYLQASAVSRPPPPA</sequence>
<gene>
    <name evidence="2" type="ORF">B0T18DRAFT_395376</name>
</gene>
<evidence type="ECO:0000313" key="2">
    <source>
        <dbReference type="EMBL" id="KAK0752780.1"/>
    </source>
</evidence>
<name>A0AA40F7T3_9PEZI</name>
<dbReference type="AlphaFoldDB" id="A0AA40F7T3"/>